<accession>A0A183LMD1</accession>
<feature type="non-terminal residue" evidence="6">
    <location>
        <position position="222"/>
    </location>
</feature>
<dbReference type="STRING" id="48269.A0A183LMD1"/>
<dbReference type="InterPro" id="IPR002293">
    <property type="entry name" value="AA/rel_permease1"/>
</dbReference>
<dbReference type="PANTHER" id="PTHR43243:SF4">
    <property type="entry name" value="CATIONIC AMINO ACID TRANSPORTER 4"/>
    <property type="match status" value="1"/>
</dbReference>
<dbReference type="PANTHER" id="PTHR43243">
    <property type="entry name" value="INNER MEMBRANE TRANSPORTER YGJI-RELATED"/>
    <property type="match status" value="1"/>
</dbReference>
<dbReference type="GO" id="GO:0015171">
    <property type="term" value="F:amino acid transmembrane transporter activity"/>
    <property type="evidence" value="ECO:0007669"/>
    <property type="project" value="TreeGrafter"/>
</dbReference>
<comment type="subcellular location">
    <subcellularLocation>
        <location evidence="1">Membrane</location>
        <topology evidence="1">Multi-pass membrane protein</topology>
    </subcellularLocation>
</comment>
<evidence type="ECO:0000256" key="4">
    <source>
        <dbReference type="ARBA" id="ARBA00022989"/>
    </source>
</evidence>
<evidence type="ECO:0000256" key="2">
    <source>
        <dbReference type="ARBA" id="ARBA00022448"/>
    </source>
</evidence>
<sequence length="222" mass="23491">MTETAKSHLKRVWESMKRSRRFDRDNLDTPLKRCLTAFDLTLLGNMAGAGIYVLTGTVIRDKSGPSTFLSYLVAGVTAFLNALCYAELGSRIPKSGSAYTYTYVASGEFLAFIVGWSMILEYVLSVSSVARGWSGTVDAMLQHAISNGTKNTIGSASAGMLSGRAALPLLICLMAILISSIVGGSTLIGRSVGDASILGGFSGAGRFKSSLTCSTHLFRCSS</sequence>
<proteinExistence type="predicted"/>
<dbReference type="AlphaFoldDB" id="A0A183LMD1"/>
<gene>
    <name evidence="6" type="ORF">SMRZ_LOCUS4956</name>
</gene>
<dbReference type="GO" id="GO:0005886">
    <property type="term" value="C:plasma membrane"/>
    <property type="evidence" value="ECO:0007669"/>
    <property type="project" value="TreeGrafter"/>
</dbReference>
<dbReference type="Gene3D" id="1.20.1740.10">
    <property type="entry name" value="Amino acid/polyamine transporter I"/>
    <property type="match status" value="1"/>
</dbReference>
<evidence type="ECO:0000313" key="6">
    <source>
        <dbReference type="EMBL" id="VDO63885.1"/>
    </source>
</evidence>
<keyword evidence="7" id="KW-1185">Reference proteome</keyword>
<evidence type="ECO:0000256" key="5">
    <source>
        <dbReference type="ARBA" id="ARBA00023136"/>
    </source>
</evidence>
<keyword evidence="2" id="KW-0813">Transport</keyword>
<protein>
    <submittedName>
        <fullName evidence="6">Uncharacterized protein</fullName>
    </submittedName>
</protein>
<dbReference type="Proteomes" id="UP000277204">
    <property type="component" value="Unassembled WGS sequence"/>
</dbReference>
<keyword evidence="3" id="KW-0812">Transmembrane</keyword>
<keyword evidence="5" id="KW-0472">Membrane</keyword>
<evidence type="ECO:0000256" key="3">
    <source>
        <dbReference type="ARBA" id="ARBA00022692"/>
    </source>
</evidence>
<evidence type="ECO:0000256" key="1">
    <source>
        <dbReference type="ARBA" id="ARBA00004141"/>
    </source>
</evidence>
<reference evidence="6 7" key="1">
    <citation type="submission" date="2018-11" db="EMBL/GenBank/DDBJ databases">
        <authorList>
            <consortium name="Pathogen Informatics"/>
        </authorList>
    </citation>
    <scope>NUCLEOTIDE SEQUENCE [LARGE SCALE GENOMIC DNA]</scope>
    <source>
        <strain evidence="6 7">Zambia</strain>
    </source>
</reference>
<keyword evidence="4" id="KW-1133">Transmembrane helix</keyword>
<evidence type="ECO:0000313" key="7">
    <source>
        <dbReference type="Proteomes" id="UP000277204"/>
    </source>
</evidence>
<dbReference type="EMBL" id="UZAI01001631">
    <property type="protein sequence ID" value="VDO63885.1"/>
    <property type="molecule type" value="Genomic_DNA"/>
</dbReference>
<organism evidence="6 7">
    <name type="scientific">Schistosoma margrebowiei</name>
    <dbReference type="NCBI Taxonomy" id="48269"/>
    <lineage>
        <taxon>Eukaryota</taxon>
        <taxon>Metazoa</taxon>
        <taxon>Spiralia</taxon>
        <taxon>Lophotrochozoa</taxon>
        <taxon>Platyhelminthes</taxon>
        <taxon>Trematoda</taxon>
        <taxon>Digenea</taxon>
        <taxon>Strigeidida</taxon>
        <taxon>Schistosomatoidea</taxon>
        <taxon>Schistosomatidae</taxon>
        <taxon>Schistosoma</taxon>
    </lineage>
</organism>
<dbReference type="Pfam" id="PF13520">
    <property type="entry name" value="AA_permease_2"/>
    <property type="match status" value="1"/>
</dbReference>
<name>A0A183LMD1_9TREM</name>